<dbReference type="GO" id="GO:0071978">
    <property type="term" value="P:bacterial-type flagellum-dependent swarming motility"/>
    <property type="evidence" value="ECO:0007669"/>
    <property type="project" value="TreeGrafter"/>
</dbReference>
<gene>
    <name evidence="8" type="primary">flgB</name>
    <name evidence="8" type="ORF">HZI73_13390</name>
</gene>
<keyword evidence="4 6" id="KW-0975">Bacterial flagellum</keyword>
<dbReference type="GO" id="GO:0030694">
    <property type="term" value="C:bacterial-type flagellum basal body, rod"/>
    <property type="evidence" value="ECO:0007669"/>
    <property type="project" value="InterPro"/>
</dbReference>
<comment type="subcellular location">
    <subcellularLocation>
        <location evidence="1 6">Bacterial flagellum basal body</location>
    </subcellularLocation>
</comment>
<keyword evidence="8" id="KW-0282">Flagellum</keyword>
<evidence type="ECO:0000256" key="4">
    <source>
        <dbReference type="ARBA" id="ARBA00023143"/>
    </source>
</evidence>
<evidence type="ECO:0000256" key="1">
    <source>
        <dbReference type="ARBA" id="ARBA00004117"/>
    </source>
</evidence>
<comment type="similarity">
    <text evidence="2 6">Belongs to the flagella basal body rod proteins family.</text>
</comment>
<dbReference type="PANTHER" id="PTHR30435">
    <property type="entry name" value="FLAGELLAR PROTEIN"/>
    <property type="match status" value="1"/>
</dbReference>
<feature type="domain" description="Flagellar basal body rod protein N-terminal" evidence="7">
    <location>
        <begin position="16"/>
        <end position="40"/>
    </location>
</feature>
<dbReference type="PIRSF" id="PIRSF002889">
    <property type="entry name" value="Rod_FlgB"/>
    <property type="match status" value="1"/>
</dbReference>
<evidence type="ECO:0000259" key="7">
    <source>
        <dbReference type="Pfam" id="PF00460"/>
    </source>
</evidence>
<evidence type="ECO:0000256" key="3">
    <source>
        <dbReference type="ARBA" id="ARBA00014376"/>
    </source>
</evidence>
<organism evidence="8 9">
    <name type="scientific">Vallitalea pronyensis</name>
    <dbReference type="NCBI Taxonomy" id="1348613"/>
    <lineage>
        <taxon>Bacteria</taxon>
        <taxon>Bacillati</taxon>
        <taxon>Bacillota</taxon>
        <taxon>Clostridia</taxon>
        <taxon>Lachnospirales</taxon>
        <taxon>Vallitaleaceae</taxon>
        <taxon>Vallitalea</taxon>
    </lineage>
</organism>
<dbReference type="PANTHER" id="PTHR30435:SF12">
    <property type="entry name" value="FLAGELLAR BASAL BODY ROD PROTEIN FLGB"/>
    <property type="match status" value="1"/>
</dbReference>
<dbReference type="AlphaFoldDB" id="A0A8J8MJZ5"/>
<dbReference type="EMBL" id="CP058649">
    <property type="protein sequence ID" value="QUI23222.1"/>
    <property type="molecule type" value="Genomic_DNA"/>
</dbReference>
<comment type="function">
    <text evidence="5 6">Structural component of flagellum, the bacterial motility apparatus. Part of the rod structure of flagellar basal body.</text>
</comment>
<protein>
    <recommendedName>
        <fullName evidence="3 6">Flagellar basal body rod protein FlgB</fullName>
    </recommendedName>
</protein>
<dbReference type="RefSeq" id="WP_212693901.1">
    <property type="nucleotide sequence ID" value="NZ_CP058649.1"/>
</dbReference>
<evidence type="ECO:0000313" key="8">
    <source>
        <dbReference type="EMBL" id="QUI23222.1"/>
    </source>
</evidence>
<reference evidence="8" key="1">
    <citation type="submission" date="2020-07" db="EMBL/GenBank/DDBJ databases">
        <title>Vallitalea pronyensis genome.</title>
        <authorList>
            <person name="Postec A."/>
        </authorList>
    </citation>
    <scope>NUCLEOTIDE SEQUENCE</scope>
    <source>
        <strain evidence="8">FatNI3</strain>
    </source>
</reference>
<comment type="subunit">
    <text evidence="6">The basal body constitutes a major portion of the flagellar organelle and consists of a number of rings mounted on a central rod.</text>
</comment>
<dbReference type="NCBIfam" id="TIGR01396">
    <property type="entry name" value="FlgB"/>
    <property type="match status" value="1"/>
</dbReference>
<dbReference type="KEGG" id="vpy:HZI73_13390"/>
<dbReference type="InterPro" id="IPR006300">
    <property type="entry name" value="FlgB"/>
</dbReference>
<dbReference type="InterPro" id="IPR001444">
    <property type="entry name" value="Flag_bb_rod_N"/>
</dbReference>
<keyword evidence="8" id="KW-0969">Cilium</keyword>
<dbReference type="PROSITE" id="PS00588">
    <property type="entry name" value="FLAGELLA_BB_ROD"/>
    <property type="match status" value="1"/>
</dbReference>
<evidence type="ECO:0000313" key="9">
    <source>
        <dbReference type="Proteomes" id="UP000683246"/>
    </source>
</evidence>
<proteinExistence type="inferred from homology"/>
<accession>A0A8J8MJZ5</accession>
<evidence type="ECO:0000256" key="2">
    <source>
        <dbReference type="ARBA" id="ARBA00009677"/>
    </source>
</evidence>
<name>A0A8J8MJZ5_9FIRM</name>
<dbReference type="Pfam" id="PF00460">
    <property type="entry name" value="Flg_bb_rod"/>
    <property type="match status" value="1"/>
</dbReference>
<dbReference type="InterPro" id="IPR019776">
    <property type="entry name" value="Flagellar_basal_body_rod_CS"/>
</dbReference>
<evidence type="ECO:0000256" key="6">
    <source>
        <dbReference type="PIRNR" id="PIRNR002889"/>
    </source>
</evidence>
<keyword evidence="8" id="KW-0966">Cell projection</keyword>
<sequence length="124" mass="14083">MISNNMYNHINLVGKAANASLLRHQVISENIANQDTPGYKRKEVLFEGVLQEALMAQDKLSDIDMSKLTPKIQINKTGSSYRLDGNNVNIDTEMTELTKNQIKYNVLIDEISKNFSRIQTVLNR</sequence>
<evidence type="ECO:0000256" key="5">
    <source>
        <dbReference type="ARBA" id="ARBA00024934"/>
    </source>
</evidence>
<dbReference type="Proteomes" id="UP000683246">
    <property type="component" value="Chromosome"/>
</dbReference>
<keyword evidence="9" id="KW-1185">Reference proteome</keyword>